<proteinExistence type="predicted"/>
<keyword evidence="2" id="KW-1185">Reference proteome</keyword>
<dbReference type="EMBL" id="AJLR01000146">
    <property type="protein sequence ID" value="EKN63415.1"/>
    <property type="molecule type" value="Genomic_DNA"/>
</dbReference>
<name>K6BWU6_SCHAZ</name>
<dbReference type="Proteomes" id="UP000006315">
    <property type="component" value="Unassembled WGS sequence"/>
</dbReference>
<evidence type="ECO:0000313" key="2">
    <source>
        <dbReference type="Proteomes" id="UP000006315"/>
    </source>
</evidence>
<organism evidence="1 2">
    <name type="scientific">Schinkia azotoformans LMG 9581</name>
    <dbReference type="NCBI Taxonomy" id="1131731"/>
    <lineage>
        <taxon>Bacteria</taxon>
        <taxon>Bacillati</taxon>
        <taxon>Bacillota</taxon>
        <taxon>Bacilli</taxon>
        <taxon>Bacillales</taxon>
        <taxon>Bacillaceae</taxon>
        <taxon>Calidifontibacillus/Schinkia group</taxon>
        <taxon>Schinkia</taxon>
    </lineage>
</organism>
<accession>K6BWU6</accession>
<dbReference type="RefSeq" id="WP_004431925.1">
    <property type="nucleotide sequence ID" value="NZ_AJLR01000146.1"/>
</dbReference>
<dbReference type="AlphaFoldDB" id="K6BWU6"/>
<protein>
    <recommendedName>
        <fullName evidence="3">DUF2642 domain-containing protein</fullName>
    </recommendedName>
</protein>
<comment type="caution">
    <text evidence="1">The sequence shown here is derived from an EMBL/GenBank/DDBJ whole genome shotgun (WGS) entry which is preliminary data.</text>
</comment>
<gene>
    <name evidence="1" type="ORF">BAZO_17124</name>
</gene>
<evidence type="ECO:0008006" key="3">
    <source>
        <dbReference type="Google" id="ProtNLM"/>
    </source>
</evidence>
<evidence type="ECO:0000313" key="1">
    <source>
        <dbReference type="EMBL" id="EKN63415.1"/>
    </source>
</evidence>
<dbReference type="GeneID" id="89467275"/>
<reference evidence="1 2" key="1">
    <citation type="journal article" date="2012" name="Front. Microbiol.">
        <title>Redundancy and modularity in membrane-associated dissimilatory nitrate reduction in Bacillus.</title>
        <authorList>
            <person name="Heylen K."/>
            <person name="Keltjens J."/>
        </authorList>
    </citation>
    <scope>NUCLEOTIDE SEQUENCE [LARGE SCALE GENOMIC DNA]</scope>
    <source>
        <strain evidence="1 2">LMG 9581</strain>
    </source>
</reference>
<sequence>MELLKDFINEQIYVEVSGNILHKGILIAFGTDILVLYNGKDFLYIPIIHIHKVNKKDDDSSDISPFEGKWDDDSNETISFRKILNNARGLFSEITIANNHTIHGYVVSVMNNYVVFYSPVYRTVYISLQHLKWLIPYKDQQPPYALSKENLSVNPFNIPLARTFEEQLKRFMNQMVIFDLGHDHSKIGQLQTIENSIVKLITARQIPSFVNLRHVKTIHIP</sequence>
<dbReference type="STRING" id="1131731.BAZO_17124"/>
<dbReference type="PATRIC" id="fig|1131731.3.peg.3489"/>